<keyword evidence="10" id="KW-1185">Reference proteome</keyword>
<dbReference type="InterPro" id="IPR006148">
    <property type="entry name" value="Glc/Gal-6P_isomerase"/>
</dbReference>
<feature type="domain" description="Glucosamine/galactosamine-6-phosphate isomerase" evidence="8">
    <location>
        <begin position="10"/>
        <end position="227"/>
    </location>
</feature>
<organism evidence="9 10">
    <name type="scientific">Terrihabitans soli</name>
    <dbReference type="NCBI Taxonomy" id="708113"/>
    <lineage>
        <taxon>Bacteria</taxon>
        <taxon>Pseudomonadati</taxon>
        <taxon>Pseudomonadota</taxon>
        <taxon>Alphaproteobacteria</taxon>
        <taxon>Hyphomicrobiales</taxon>
        <taxon>Terrihabitans</taxon>
    </lineage>
</organism>
<dbReference type="EC" id="3.1.1.31" evidence="5 7"/>
<evidence type="ECO:0000259" key="8">
    <source>
        <dbReference type="Pfam" id="PF01182"/>
    </source>
</evidence>
<dbReference type="CDD" id="cd01400">
    <property type="entry name" value="6PGL"/>
    <property type="match status" value="1"/>
</dbReference>
<dbReference type="EMBL" id="AP023361">
    <property type="protein sequence ID" value="BCJ91490.1"/>
    <property type="molecule type" value="Genomic_DNA"/>
</dbReference>
<evidence type="ECO:0000256" key="6">
    <source>
        <dbReference type="ARBA" id="ARBA00020337"/>
    </source>
</evidence>
<dbReference type="PANTHER" id="PTHR11054:SF0">
    <property type="entry name" value="6-PHOSPHOGLUCONOLACTONASE"/>
    <property type="match status" value="1"/>
</dbReference>
<comment type="pathway">
    <text evidence="3 7">Carbohydrate degradation; pentose phosphate pathway; D-ribulose 5-phosphate from D-glucose 6-phosphate (oxidative stage): step 2/3.</text>
</comment>
<accession>A0A6S6QWS9</accession>
<gene>
    <name evidence="7" type="primary">pgl</name>
    <name evidence="9" type="ORF">IZ6_22250</name>
</gene>
<dbReference type="GO" id="GO:0005975">
    <property type="term" value="P:carbohydrate metabolic process"/>
    <property type="evidence" value="ECO:0007669"/>
    <property type="project" value="UniProtKB-UniRule"/>
</dbReference>
<dbReference type="InterPro" id="IPR005900">
    <property type="entry name" value="6-phosphogluconolactonase_DevB"/>
</dbReference>
<evidence type="ECO:0000256" key="3">
    <source>
        <dbReference type="ARBA" id="ARBA00004961"/>
    </source>
</evidence>
<dbReference type="InterPro" id="IPR037171">
    <property type="entry name" value="NagB/RpiA_transferase-like"/>
</dbReference>
<comment type="function">
    <text evidence="2 7">Hydrolysis of 6-phosphogluconolactone to 6-phosphogluconate.</text>
</comment>
<dbReference type="Pfam" id="PF01182">
    <property type="entry name" value="Glucosamine_iso"/>
    <property type="match status" value="1"/>
</dbReference>
<comment type="catalytic activity">
    <reaction evidence="1 7">
        <text>6-phospho-D-glucono-1,5-lactone + H2O = 6-phospho-D-gluconate + H(+)</text>
        <dbReference type="Rhea" id="RHEA:12556"/>
        <dbReference type="ChEBI" id="CHEBI:15377"/>
        <dbReference type="ChEBI" id="CHEBI:15378"/>
        <dbReference type="ChEBI" id="CHEBI:57955"/>
        <dbReference type="ChEBI" id="CHEBI:58759"/>
        <dbReference type="EC" id="3.1.1.31"/>
    </reaction>
</comment>
<dbReference type="NCBIfam" id="TIGR01198">
    <property type="entry name" value="pgl"/>
    <property type="match status" value="1"/>
</dbReference>
<dbReference type="Gene3D" id="3.40.50.1360">
    <property type="match status" value="1"/>
</dbReference>
<reference evidence="9 10" key="1">
    <citation type="submission" date="2020-08" db="EMBL/GenBank/DDBJ databases">
        <title>Genome sequence of Rhizobiales bacterium strain IZ6.</title>
        <authorList>
            <person name="Nakai R."/>
            <person name="Naganuma T."/>
        </authorList>
    </citation>
    <scope>NUCLEOTIDE SEQUENCE [LARGE SCALE GENOMIC DNA]</scope>
    <source>
        <strain evidence="9 10">IZ6</strain>
    </source>
</reference>
<dbReference type="AlphaFoldDB" id="A0A6S6QWS9"/>
<evidence type="ECO:0000256" key="5">
    <source>
        <dbReference type="ARBA" id="ARBA00013198"/>
    </source>
</evidence>
<name>A0A6S6QWS9_9HYPH</name>
<evidence type="ECO:0000256" key="1">
    <source>
        <dbReference type="ARBA" id="ARBA00000832"/>
    </source>
</evidence>
<evidence type="ECO:0000256" key="2">
    <source>
        <dbReference type="ARBA" id="ARBA00002681"/>
    </source>
</evidence>
<evidence type="ECO:0000313" key="9">
    <source>
        <dbReference type="EMBL" id="BCJ91490.1"/>
    </source>
</evidence>
<proteinExistence type="inferred from homology"/>
<dbReference type="GO" id="GO:0017057">
    <property type="term" value="F:6-phosphogluconolactonase activity"/>
    <property type="evidence" value="ECO:0007669"/>
    <property type="project" value="UniProtKB-UniRule"/>
</dbReference>
<protein>
    <recommendedName>
        <fullName evidence="6 7">6-phosphogluconolactonase</fullName>
        <shortName evidence="7">6PGL</shortName>
        <ecNumber evidence="5 7">3.1.1.31</ecNumber>
    </recommendedName>
</protein>
<evidence type="ECO:0000256" key="4">
    <source>
        <dbReference type="ARBA" id="ARBA00010662"/>
    </source>
</evidence>
<keyword evidence="7" id="KW-0378">Hydrolase</keyword>
<dbReference type="Proteomes" id="UP000515317">
    <property type="component" value="Chromosome"/>
</dbReference>
<dbReference type="KEGG" id="tso:IZ6_22250"/>
<dbReference type="PANTHER" id="PTHR11054">
    <property type="entry name" value="6-PHOSPHOGLUCONOLACTONASE"/>
    <property type="match status" value="1"/>
</dbReference>
<evidence type="ECO:0000313" key="10">
    <source>
        <dbReference type="Proteomes" id="UP000515317"/>
    </source>
</evidence>
<sequence>MEAAELKIFPDKDALARGAADFIAARVLDNPGRVALCLTGGSTPEGMYKVLATKPLPWERIHIFWGDERFVPAGDPLSNARMTMRALLDKVPVPDAHIHPIPTETSGPEESAALYEKALKSFYGAEVLDPSKPLFDVVLNGMGDDGHTASLFPGAPQLNERLRWVVAAEPGMEPRVKRVTLTFPVLESCRSSLFLVAGAGKAAMLKKVLAGEDFPAARLKPRGDLSWFVDTAAVS</sequence>
<dbReference type="UniPathway" id="UPA00115">
    <property type="reaction ID" value="UER00409"/>
</dbReference>
<dbReference type="InterPro" id="IPR039104">
    <property type="entry name" value="6PGL"/>
</dbReference>
<comment type="similarity">
    <text evidence="4 7">Belongs to the glucosamine/galactosamine-6-phosphate isomerase family. 6-phosphogluconolactonase subfamily.</text>
</comment>
<dbReference type="SUPFAM" id="SSF100950">
    <property type="entry name" value="NagB/RpiA/CoA transferase-like"/>
    <property type="match status" value="1"/>
</dbReference>
<dbReference type="RefSeq" id="WP_222875135.1">
    <property type="nucleotide sequence ID" value="NZ_AP023361.1"/>
</dbReference>
<evidence type="ECO:0000256" key="7">
    <source>
        <dbReference type="RuleBase" id="RU365095"/>
    </source>
</evidence>
<dbReference type="GO" id="GO:0006098">
    <property type="term" value="P:pentose-phosphate shunt"/>
    <property type="evidence" value="ECO:0007669"/>
    <property type="project" value="UniProtKB-UniPathway"/>
</dbReference>